<dbReference type="InterPro" id="IPR029056">
    <property type="entry name" value="Ribokinase-like"/>
</dbReference>
<evidence type="ECO:0000313" key="5">
    <source>
        <dbReference type="EMBL" id="EIK86642.1"/>
    </source>
</evidence>
<organism evidence="5 6">
    <name type="scientific">Gardnerella greenwoodii 00703Dmash</name>
    <dbReference type="NCBI Taxonomy" id="698960"/>
    <lineage>
        <taxon>Bacteria</taxon>
        <taxon>Bacillati</taxon>
        <taxon>Actinomycetota</taxon>
        <taxon>Actinomycetes</taxon>
        <taxon>Bifidobacteriales</taxon>
        <taxon>Bifidobacteriaceae</taxon>
        <taxon>Gardnerella</taxon>
        <taxon>Gardnerella greenwoodii</taxon>
    </lineage>
</organism>
<feature type="region of interest" description="Disordered" evidence="3">
    <location>
        <begin position="248"/>
        <end position="272"/>
    </location>
</feature>
<dbReference type="Proteomes" id="UP000033074">
    <property type="component" value="Unassembled WGS sequence"/>
</dbReference>
<dbReference type="GO" id="GO:0005829">
    <property type="term" value="C:cytosol"/>
    <property type="evidence" value="ECO:0007669"/>
    <property type="project" value="TreeGrafter"/>
</dbReference>
<accession>I4MBQ2</accession>
<evidence type="ECO:0000259" key="4">
    <source>
        <dbReference type="Pfam" id="PF00294"/>
    </source>
</evidence>
<feature type="domain" description="Carbohydrate kinase PfkB" evidence="4">
    <location>
        <begin position="18"/>
        <end position="368"/>
    </location>
</feature>
<protein>
    <submittedName>
        <fullName evidence="5">Ribokinase family sugar kinase</fullName>
    </submittedName>
</protein>
<evidence type="ECO:0000313" key="6">
    <source>
        <dbReference type="Proteomes" id="UP000033074"/>
    </source>
</evidence>
<evidence type="ECO:0000256" key="1">
    <source>
        <dbReference type="ARBA" id="ARBA00022679"/>
    </source>
</evidence>
<feature type="compositionally biased region" description="Basic and acidic residues" evidence="3">
    <location>
        <begin position="257"/>
        <end position="269"/>
    </location>
</feature>
<sequence>MGGSNLNLSNKTSLIAPRVISLGQIIVDLTMKVNSVPKPGEDIFASGYSMRAGASYNMLFAASQMGANAQWAGVLGEGYFANIISKALNEAHISHIGIKNSTLDSGFCVALTDASAERTFVSTKGAETSGDEHAFDLVNPNPQDVVYISGYTFVSPIKRALLRFMLRTSGSGGSDGSCGSCGSISSVLDSSFYEQNRRFAAIFDASPMIANILDEDLKALIDYAPIWSCNAREAGILARRLNAWGNDEIEDDDSKDADESKDADNKNFNDETNNQLTKRKIELLQRALKAPLIVRAGSNGAWVCDLGEEAEHVKGFNVKAVDTNGAGDAHTGVLAASIGYKMTLKQAVLCANAAAAIAVTKYGPATCPTKKEIEDFIKTNVY</sequence>
<name>I4MBQ2_9BIFI</name>
<evidence type="ECO:0000256" key="2">
    <source>
        <dbReference type="ARBA" id="ARBA00022777"/>
    </source>
</evidence>
<dbReference type="SUPFAM" id="SSF53613">
    <property type="entry name" value="Ribokinase-like"/>
    <property type="match status" value="1"/>
</dbReference>
<keyword evidence="1" id="KW-0808">Transferase</keyword>
<dbReference type="EMBL" id="ADEV01000004">
    <property type="protein sequence ID" value="EIK86642.1"/>
    <property type="molecule type" value="Genomic_DNA"/>
</dbReference>
<keyword evidence="2 5" id="KW-0418">Kinase</keyword>
<dbReference type="GO" id="GO:0016301">
    <property type="term" value="F:kinase activity"/>
    <property type="evidence" value="ECO:0007669"/>
    <property type="project" value="UniProtKB-KW"/>
</dbReference>
<dbReference type="Pfam" id="PF00294">
    <property type="entry name" value="PfkB"/>
    <property type="match status" value="1"/>
</dbReference>
<dbReference type="RefSeq" id="WP_004134313.1">
    <property type="nucleotide sequence ID" value="NZ_ADEV01000004.1"/>
</dbReference>
<comment type="caution">
    <text evidence="5">The sequence shown here is derived from an EMBL/GenBank/DDBJ whole genome shotgun (WGS) entry which is preliminary data.</text>
</comment>
<dbReference type="PATRIC" id="fig|698960.3.peg.391"/>
<reference evidence="5 6" key="1">
    <citation type="journal article" date="2012" name="J. Bacteriol.">
        <title>Comparative Genomic Analyses of 17 Clinical Isolates of Gardnerella vaginalis Provide Evidence of Multiple Genetically Isolated Clades Consistent with Subspeciation into Genovars.</title>
        <authorList>
            <person name="Ahmed A."/>
            <person name="Earl J."/>
            <person name="Retchless A."/>
            <person name="Hillier S."/>
            <person name="Rabe L."/>
            <person name="Cherpes T."/>
            <person name="Powell E."/>
            <person name="Janto B."/>
            <person name="Eutsey R."/>
            <person name="Hiller N.L."/>
            <person name="Boissy R."/>
            <person name="Dahlgreen M."/>
            <person name="Hall B."/>
            <person name="Costerton J."/>
            <person name="Post J.C."/>
            <person name="Hu F."/>
            <person name="Ehrlich G."/>
        </authorList>
    </citation>
    <scope>NUCLEOTIDE SEQUENCE [LARGE SCALE GENOMIC DNA]</scope>
    <source>
        <strain evidence="5 6">00703Dmash</strain>
    </source>
</reference>
<proteinExistence type="predicted"/>
<gene>
    <name evidence="5" type="ORF">CGSMWGv00703Dmash_02010</name>
</gene>
<dbReference type="InterPro" id="IPR011611">
    <property type="entry name" value="PfkB_dom"/>
</dbReference>
<dbReference type="AlphaFoldDB" id="I4MBQ2"/>
<dbReference type="PANTHER" id="PTHR10584:SF166">
    <property type="entry name" value="RIBOKINASE"/>
    <property type="match status" value="1"/>
</dbReference>
<evidence type="ECO:0000256" key="3">
    <source>
        <dbReference type="SAM" id="MobiDB-lite"/>
    </source>
</evidence>
<dbReference type="Gene3D" id="3.40.1190.20">
    <property type="match status" value="1"/>
</dbReference>
<dbReference type="PANTHER" id="PTHR10584">
    <property type="entry name" value="SUGAR KINASE"/>
    <property type="match status" value="1"/>
</dbReference>